<feature type="region of interest" description="Disordered" evidence="6">
    <location>
        <begin position="105"/>
        <end position="126"/>
    </location>
</feature>
<evidence type="ECO:0000256" key="1">
    <source>
        <dbReference type="ARBA" id="ARBA00004123"/>
    </source>
</evidence>
<accession>A0A9P4QFQ3</accession>
<comment type="caution">
    <text evidence="8">The sequence shown here is derived from an EMBL/GenBank/DDBJ whole genome shotgun (WGS) entry which is preliminary data.</text>
</comment>
<feature type="region of interest" description="Disordered" evidence="6">
    <location>
        <begin position="1"/>
        <end position="42"/>
    </location>
</feature>
<dbReference type="CDD" id="cd12148">
    <property type="entry name" value="fungal_TF_MHR"/>
    <property type="match status" value="1"/>
</dbReference>
<sequence length="966" mass="107224">MWHSSLDGANSTETSPPSNGNASAQPGSPGAREKARAGRSSVACVKCRDSKTRCENDGAGSVCKKCSALGRACIWKEPATTGSRKREGSLSGVRPEGFGSHVEKRVKTKRHGHPSHAGQNGHASHGHNAAVHELLDPQILTSQVWTELFAIFQTHYSADFSFVHERNFLLVIEQQRVGQHNGRKSSPSASTAALALQSLSNEFLLAFLALTARHHAGLIERHFPGKSKPLNAGSRVSVTYSRAAIDIVVDGTYNLLASEVARVQRVQAMLMLAYHDWGSYKGLSAWAKLGAAKNLAHAIGLGHEDRPADKHLLSTQNEKQGSQSTISGSEKGLTPSPSHTQTEQLNIWQEIKRRTFWSCFILDRYLSVGKNRPTNIQIKHLRIPLPASEDSFLHGEKVRTLMLTKEGSGMNWRPTDAEAAMSSPSDDESEDGYDSDSPLPVKPSETRTDRDSEALEAGDTEGLMSRYIKILQIYRQLAGWATAGGRRIEKRPPWDDKSRWQKYHRLCQQFQDTLPQRHRFHEGKATAHIRRGTSAPFIMIHCVYLLCQIILHREYLPFTAFACSRPVGPLSPPMLPEDRYPLPTPTWWEDSARSCFQASRDVMDLARFFKKHNAWVDTPVTSFVIYLAAFCGMYTHFFPHMDPAGTLRGPSPLQTQAWTDPLAGGTETLHLATEFLKESSPMWKQIIAWKKSLKDLEQLYTRKKREKQIRHDEGGSSSREDSQGDAGNLAMWERIEANLTAPADWGQQSDEDEGPSRPETACANGAVQNARWEPPSEDATSSHPAPLPRQTWMAVNHTPKTPVDETIQASAIRPFHNYPEPLANGNFRPDMTSAASPVPMPHDQGVVPGESTVYFHPPQIPPSSYYNMQNGPTMTIQAQQHQGYQAVATPTVTYPASDGSMMHATATPSYFYPYNPQQTDSMALYPNNMELNVFGNASDPHALPYNLNYQWATMQGDGYGNNGSMM</sequence>
<keyword evidence="5" id="KW-0539">Nucleus</keyword>
<keyword evidence="9" id="KW-1185">Reference proteome</keyword>
<feature type="region of interest" description="Disordered" evidence="6">
    <location>
        <begin position="741"/>
        <end position="761"/>
    </location>
</feature>
<feature type="compositionally biased region" description="Basic residues" evidence="6">
    <location>
        <begin position="105"/>
        <end position="114"/>
    </location>
</feature>
<feature type="compositionally biased region" description="Polar residues" evidence="6">
    <location>
        <begin position="7"/>
        <end position="26"/>
    </location>
</feature>
<protein>
    <recommendedName>
        <fullName evidence="7">Zn(2)-C6 fungal-type domain-containing protein</fullName>
    </recommendedName>
</protein>
<dbReference type="SUPFAM" id="SSF57701">
    <property type="entry name" value="Zn2/Cys6 DNA-binding domain"/>
    <property type="match status" value="1"/>
</dbReference>
<evidence type="ECO:0000256" key="2">
    <source>
        <dbReference type="ARBA" id="ARBA00022723"/>
    </source>
</evidence>
<feature type="region of interest" description="Disordered" evidence="6">
    <location>
        <begin position="408"/>
        <end position="456"/>
    </location>
</feature>
<dbReference type="GO" id="GO:0003677">
    <property type="term" value="F:DNA binding"/>
    <property type="evidence" value="ECO:0007669"/>
    <property type="project" value="InterPro"/>
</dbReference>
<feature type="region of interest" description="Disordered" evidence="6">
    <location>
        <begin position="705"/>
        <end position="725"/>
    </location>
</feature>
<keyword evidence="3" id="KW-0805">Transcription regulation</keyword>
<organism evidence="8 9">
    <name type="scientific">Polychaeton citri CBS 116435</name>
    <dbReference type="NCBI Taxonomy" id="1314669"/>
    <lineage>
        <taxon>Eukaryota</taxon>
        <taxon>Fungi</taxon>
        <taxon>Dikarya</taxon>
        <taxon>Ascomycota</taxon>
        <taxon>Pezizomycotina</taxon>
        <taxon>Dothideomycetes</taxon>
        <taxon>Dothideomycetidae</taxon>
        <taxon>Capnodiales</taxon>
        <taxon>Capnodiaceae</taxon>
        <taxon>Polychaeton</taxon>
    </lineage>
</organism>
<dbReference type="InterPro" id="IPR050815">
    <property type="entry name" value="TF_fung"/>
</dbReference>
<name>A0A9P4QFQ3_9PEZI</name>
<proteinExistence type="predicted"/>
<dbReference type="GO" id="GO:0000981">
    <property type="term" value="F:DNA-binding transcription factor activity, RNA polymerase II-specific"/>
    <property type="evidence" value="ECO:0007669"/>
    <property type="project" value="InterPro"/>
</dbReference>
<feature type="compositionally biased region" description="Basic and acidic residues" evidence="6">
    <location>
        <begin position="709"/>
        <end position="722"/>
    </location>
</feature>
<feature type="domain" description="Zn(2)-C6 fungal-type" evidence="7">
    <location>
        <begin position="43"/>
        <end position="73"/>
    </location>
</feature>
<dbReference type="SMART" id="SM00906">
    <property type="entry name" value="Fungal_trans"/>
    <property type="match status" value="1"/>
</dbReference>
<dbReference type="GO" id="GO:0005634">
    <property type="term" value="C:nucleus"/>
    <property type="evidence" value="ECO:0007669"/>
    <property type="project" value="UniProtKB-SubCell"/>
</dbReference>
<dbReference type="PROSITE" id="PS00463">
    <property type="entry name" value="ZN2_CY6_FUNGAL_1"/>
    <property type="match status" value="1"/>
</dbReference>
<dbReference type="GO" id="GO:0006351">
    <property type="term" value="P:DNA-templated transcription"/>
    <property type="evidence" value="ECO:0007669"/>
    <property type="project" value="InterPro"/>
</dbReference>
<feature type="compositionally biased region" description="Acidic residues" evidence="6">
    <location>
        <begin position="425"/>
        <end position="434"/>
    </location>
</feature>
<dbReference type="PANTHER" id="PTHR47338:SF5">
    <property type="entry name" value="ZN(II)2CYS6 TRANSCRIPTION FACTOR (EUROFUNG)"/>
    <property type="match status" value="1"/>
</dbReference>
<evidence type="ECO:0000259" key="7">
    <source>
        <dbReference type="PROSITE" id="PS00463"/>
    </source>
</evidence>
<dbReference type="GO" id="GO:0008270">
    <property type="term" value="F:zinc ion binding"/>
    <property type="evidence" value="ECO:0007669"/>
    <property type="project" value="InterPro"/>
</dbReference>
<dbReference type="CDD" id="cd00067">
    <property type="entry name" value="GAL4"/>
    <property type="match status" value="1"/>
</dbReference>
<dbReference type="InterPro" id="IPR001138">
    <property type="entry name" value="Zn2Cys6_DnaBD"/>
</dbReference>
<evidence type="ECO:0000256" key="3">
    <source>
        <dbReference type="ARBA" id="ARBA00023015"/>
    </source>
</evidence>
<dbReference type="Pfam" id="PF04082">
    <property type="entry name" value="Fungal_trans"/>
    <property type="match status" value="1"/>
</dbReference>
<evidence type="ECO:0000313" key="9">
    <source>
        <dbReference type="Proteomes" id="UP000799441"/>
    </source>
</evidence>
<comment type="subcellular location">
    <subcellularLocation>
        <location evidence="1">Nucleus</location>
    </subcellularLocation>
</comment>
<dbReference type="OrthoDB" id="5370478at2759"/>
<dbReference type="EMBL" id="MU003774">
    <property type="protein sequence ID" value="KAF2723862.1"/>
    <property type="molecule type" value="Genomic_DNA"/>
</dbReference>
<evidence type="ECO:0000256" key="6">
    <source>
        <dbReference type="SAM" id="MobiDB-lite"/>
    </source>
</evidence>
<dbReference type="PANTHER" id="PTHR47338">
    <property type="entry name" value="ZN(II)2CYS6 TRANSCRIPTION FACTOR (EUROFUNG)-RELATED"/>
    <property type="match status" value="1"/>
</dbReference>
<dbReference type="Proteomes" id="UP000799441">
    <property type="component" value="Unassembled WGS sequence"/>
</dbReference>
<dbReference type="InterPro" id="IPR007219">
    <property type="entry name" value="XnlR_reg_dom"/>
</dbReference>
<dbReference type="Gene3D" id="4.10.240.10">
    <property type="entry name" value="Zn(2)-C6 fungal-type DNA-binding domain"/>
    <property type="match status" value="1"/>
</dbReference>
<evidence type="ECO:0000256" key="4">
    <source>
        <dbReference type="ARBA" id="ARBA00023163"/>
    </source>
</evidence>
<dbReference type="InterPro" id="IPR036864">
    <property type="entry name" value="Zn2-C6_fun-type_DNA-bd_sf"/>
</dbReference>
<gene>
    <name evidence="8" type="ORF">K431DRAFT_292163</name>
</gene>
<keyword evidence="2" id="KW-0479">Metal-binding</keyword>
<feature type="compositionally biased region" description="Basic and acidic residues" evidence="6">
    <location>
        <begin position="444"/>
        <end position="453"/>
    </location>
</feature>
<evidence type="ECO:0000313" key="8">
    <source>
        <dbReference type="EMBL" id="KAF2723862.1"/>
    </source>
</evidence>
<feature type="region of interest" description="Disordered" evidence="6">
    <location>
        <begin position="314"/>
        <end position="341"/>
    </location>
</feature>
<dbReference type="AlphaFoldDB" id="A0A9P4QFQ3"/>
<reference evidence="8" key="1">
    <citation type="journal article" date="2020" name="Stud. Mycol.">
        <title>101 Dothideomycetes genomes: a test case for predicting lifestyles and emergence of pathogens.</title>
        <authorList>
            <person name="Haridas S."/>
            <person name="Albert R."/>
            <person name="Binder M."/>
            <person name="Bloem J."/>
            <person name="Labutti K."/>
            <person name="Salamov A."/>
            <person name="Andreopoulos B."/>
            <person name="Baker S."/>
            <person name="Barry K."/>
            <person name="Bills G."/>
            <person name="Bluhm B."/>
            <person name="Cannon C."/>
            <person name="Castanera R."/>
            <person name="Culley D."/>
            <person name="Daum C."/>
            <person name="Ezra D."/>
            <person name="Gonzalez J."/>
            <person name="Henrissat B."/>
            <person name="Kuo A."/>
            <person name="Liang C."/>
            <person name="Lipzen A."/>
            <person name="Lutzoni F."/>
            <person name="Magnuson J."/>
            <person name="Mondo S."/>
            <person name="Nolan M."/>
            <person name="Ohm R."/>
            <person name="Pangilinan J."/>
            <person name="Park H.-J."/>
            <person name="Ramirez L."/>
            <person name="Alfaro M."/>
            <person name="Sun H."/>
            <person name="Tritt A."/>
            <person name="Yoshinaga Y."/>
            <person name="Zwiers L.-H."/>
            <person name="Turgeon B."/>
            <person name="Goodwin S."/>
            <person name="Spatafora J."/>
            <person name="Crous P."/>
            <person name="Grigoriev I."/>
        </authorList>
    </citation>
    <scope>NUCLEOTIDE SEQUENCE</scope>
    <source>
        <strain evidence="8">CBS 116435</strain>
    </source>
</reference>
<evidence type="ECO:0000256" key="5">
    <source>
        <dbReference type="ARBA" id="ARBA00023242"/>
    </source>
</evidence>
<keyword evidence="4" id="KW-0804">Transcription</keyword>
<feature type="compositionally biased region" description="Polar residues" evidence="6">
    <location>
        <begin position="314"/>
        <end position="328"/>
    </location>
</feature>